<evidence type="ECO:0000313" key="2">
    <source>
        <dbReference type="Proteomes" id="UP001195483"/>
    </source>
</evidence>
<reference evidence="1" key="1">
    <citation type="journal article" date="2021" name="Genome Biol. Evol.">
        <title>A High-Quality Reference Genome for a Parasitic Bivalve with Doubly Uniparental Inheritance (Bivalvia: Unionida).</title>
        <authorList>
            <person name="Smith C.H."/>
        </authorList>
    </citation>
    <scope>NUCLEOTIDE SEQUENCE</scope>
    <source>
        <strain evidence="1">CHS0354</strain>
    </source>
</reference>
<reference evidence="1" key="3">
    <citation type="submission" date="2023-05" db="EMBL/GenBank/DDBJ databases">
        <authorList>
            <person name="Smith C.H."/>
        </authorList>
    </citation>
    <scope>NUCLEOTIDE SEQUENCE</scope>
    <source>
        <strain evidence="1">CHS0354</strain>
        <tissue evidence="1">Mantle</tissue>
    </source>
</reference>
<keyword evidence="2" id="KW-1185">Reference proteome</keyword>
<evidence type="ECO:0000313" key="1">
    <source>
        <dbReference type="EMBL" id="KAK3588763.1"/>
    </source>
</evidence>
<organism evidence="1 2">
    <name type="scientific">Potamilus streckersoni</name>
    <dbReference type="NCBI Taxonomy" id="2493646"/>
    <lineage>
        <taxon>Eukaryota</taxon>
        <taxon>Metazoa</taxon>
        <taxon>Spiralia</taxon>
        <taxon>Lophotrochozoa</taxon>
        <taxon>Mollusca</taxon>
        <taxon>Bivalvia</taxon>
        <taxon>Autobranchia</taxon>
        <taxon>Heteroconchia</taxon>
        <taxon>Palaeoheterodonta</taxon>
        <taxon>Unionida</taxon>
        <taxon>Unionoidea</taxon>
        <taxon>Unionidae</taxon>
        <taxon>Ambleminae</taxon>
        <taxon>Lampsilini</taxon>
        <taxon>Potamilus</taxon>
    </lineage>
</organism>
<reference evidence="1" key="2">
    <citation type="journal article" date="2021" name="Genome Biol. Evol.">
        <title>Developing a high-quality reference genome for a parasitic bivalve with doubly uniparental inheritance (Bivalvia: Unionida).</title>
        <authorList>
            <person name="Smith C.H."/>
        </authorList>
    </citation>
    <scope>NUCLEOTIDE SEQUENCE</scope>
    <source>
        <strain evidence="1">CHS0354</strain>
        <tissue evidence="1">Mantle</tissue>
    </source>
</reference>
<gene>
    <name evidence="1" type="ORF">CHS0354_002997</name>
</gene>
<dbReference type="EMBL" id="JAEAOA010000241">
    <property type="protein sequence ID" value="KAK3588763.1"/>
    <property type="molecule type" value="Genomic_DNA"/>
</dbReference>
<comment type="caution">
    <text evidence="1">The sequence shown here is derived from an EMBL/GenBank/DDBJ whole genome shotgun (WGS) entry which is preliminary data.</text>
</comment>
<accession>A0AAE0VS98</accession>
<sequence>TIKVQNPRRDDRPRNNTSHCLHQLQRRDWMDRYILNILNQEVSDRFVTQVTQAIHNKFDQLIAMLRPSTDKCPQTWFEIGPSSAKDNTPAASMTSHAIVKTMILVTGADIDTCNVCPNCLCLRQTYGRAHTLILLTS</sequence>
<dbReference type="AlphaFoldDB" id="A0AAE0VS98"/>
<dbReference type="Proteomes" id="UP001195483">
    <property type="component" value="Unassembled WGS sequence"/>
</dbReference>
<proteinExistence type="predicted"/>
<protein>
    <submittedName>
        <fullName evidence="1">Uncharacterized protein</fullName>
    </submittedName>
</protein>
<name>A0AAE0VS98_9BIVA</name>
<feature type="non-terminal residue" evidence="1">
    <location>
        <position position="1"/>
    </location>
</feature>